<feature type="domain" description="DUF4136" evidence="2">
    <location>
        <begin position="35"/>
        <end position="194"/>
    </location>
</feature>
<dbReference type="Gene3D" id="3.30.160.670">
    <property type="match status" value="1"/>
</dbReference>
<dbReference type="EMBL" id="CP106753">
    <property type="protein sequence ID" value="UXY15005.1"/>
    <property type="molecule type" value="Genomic_DNA"/>
</dbReference>
<feature type="signal peptide" evidence="1">
    <location>
        <begin position="1"/>
        <end position="22"/>
    </location>
</feature>
<keyword evidence="1" id="KW-0732">Signal</keyword>
<protein>
    <submittedName>
        <fullName evidence="3">DUF4136 domain-containing protein</fullName>
    </submittedName>
</protein>
<feature type="chain" id="PRO_5047154977" evidence="1">
    <location>
        <begin position="23"/>
        <end position="209"/>
    </location>
</feature>
<proteinExistence type="predicted"/>
<evidence type="ECO:0000259" key="2">
    <source>
        <dbReference type="Pfam" id="PF13590"/>
    </source>
</evidence>
<evidence type="ECO:0000256" key="1">
    <source>
        <dbReference type="SAM" id="SignalP"/>
    </source>
</evidence>
<dbReference type="InterPro" id="IPR025411">
    <property type="entry name" value="DUF4136"/>
</dbReference>
<name>A0ABY6DKW4_9NEIS</name>
<reference evidence="3" key="1">
    <citation type="submission" date="2022-10" db="EMBL/GenBank/DDBJ databases">
        <title>Chitiniphilus purpureus sp. nov., a novel chitin-degrading bacterium isolated from crawfish pond sediment.</title>
        <authorList>
            <person name="Li K."/>
        </authorList>
    </citation>
    <scope>NUCLEOTIDE SEQUENCE</scope>
    <source>
        <strain evidence="3">CD1</strain>
    </source>
</reference>
<accession>A0ABY6DKW4</accession>
<evidence type="ECO:0000313" key="3">
    <source>
        <dbReference type="EMBL" id="UXY15005.1"/>
    </source>
</evidence>
<dbReference type="RefSeq" id="WP_263124368.1">
    <property type="nucleotide sequence ID" value="NZ_CP106753.1"/>
</dbReference>
<keyword evidence="4" id="KW-1185">Reference proteome</keyword>
<dbReference type="Proteomes" id="UP001061302">
    <property type="component" value="Chromosome"/>
</dbReference>
<sequence length="209" mass="23261">MRRLALLSVLLATGCAAPQFVAQVSVRHMIDAPFQGKRFAFQRNEAQQQSLLQREVEQQVGAALAQQGLALVGAHEADWLVSLDYGSDKGRTVTRQQPLWGTVGYGVWYQRLDTAKGAVWVPRYYPESGIVGSVPISHTVYTHFLSMDIYDRRTLATGEFAKRYEGRATHAADEAALDPALPWLIRALFQSFPGFSGATREVRLLLPQK</sequence>
<dbReference type="PROSITE" id="PS51257">
    <property type="entry name" value="PROKAR_LIPOPROTEIN"/>
    <property type="match status" value="1"/>
</dbReference>
<gene>
    <name evidence="3" type="ORF">N8I74_17055</name>
</gene>
<organism evidence="3 4">
    <name type="scientific">Chitiniphilus purpureus</name>
    <dbReference type="NCBI Taxonomy" id="2981137"/>
    <lineage>
        <taxon>Bacteria</taxon>
        <taxon>Pseudomonadati</taxon>
        <taxon>Pseudomonadota</taxon>
        <taxon>Betaproteobacteria</taxon>
        <taxon>Neisseriales</taxon>
        <taxon>Chitinibacteraceae</taxon>
        <taxon>Chitiniphilus</taxon>
    </lineage>
</organism>
<dbReference type="Pfam" id="PF13590">
    <property type="entry name" value="DUF4136"/>
    <property type="match status" value="1"/>
</dbReference>
<evidence type="ECO:0000313" key="4">
    <source>
        <dbReference type="Proteomes" id="UP001061302"/>
    </source>
</evidence>